<sequence length="268" mass="31455">MSAAEIKPCFTEPKISPEQFIPDHVFLYVTKGSVTGYDGNKSYTLTTGEYCLVRKNRLAKYNNDNGDAEFERIIFCYEEEFLRHFQEKNKLKIVKFDSADTFVKITPTELIPDFIRSLKPYTNNSGKIDQAFEDVKYEELLIILLKNQPELAGLFFNYGMPEKINLEEFMNRNFKFNVRIDRFAYLTGRSLSAFKRDFKTIFNATPNHWLVQKRLQEAHFLIAKKNKKASEIYLDLGFEDLSHFSFAFKKLFGMRPTELAQQKKYASR</sequence>
<dbReference type="InterPro" id="IPR037923">
    <property type="entry name" value="HTH-like"/>
</dbReference>
<evidence type="ECO:0000256" key="3">
    <source>
        <dbReference type="ARBA" id="ARBA00023163"/>
    </source>
</evidence>
<evidence type="ECO:0000313" key="5">
    <source>
        <dbReference type="EMBL" id="SDE58131.1"/>
    </source>
</evidence>
<proteinExistence type="predicted"/>
<dbReference type="OrthoDB" id="4480133at2"/>
<evidence type="ECO:0000256" key="1">
    <source>
        <dbReference type="ARBA" id="ARBA00023015"/>
    </source>
</evidence>
<keyword evidence="6" id="KW-1185">Reference proteome</keyword>
<dbReference type="GO" id="GO:0043565">
    <property type="term" value="F:sequence-specific DNA binding"/>
    <property type="evidence" value="ECO:0007669"/>
    <property type="project" value="InterPro"/>
</dbReference>
<keyword evidence="3" id="KW-0804">Transcription</keyword>
<dbReference type="SUPFAM" id="SSF46689">
    <property type="entry name" value="Homeodomain-like"/>
    <property type="match status" value="1"/>
</dbReference>
<dbReference type="Pfam" id="PF12833">
    <property type="entry name" value="HTH_18"/>
    <property type="match status" value="1"/>
</dbReference>
<dbReference type="EMBL" id="FNAI01000007">
    <property type="protein sequence ID" value="SDE58131.1"/>
    <property type="molecule type" value="Genomic_DNA"/>
</dbReference>
<dbReference type="PANTHER" id="PTHR43280:SF2">
    <property type="entry name" value="HTH-TYPE TRANSCRIPTIONAL REGULATOR EXSA"/>
    <property type="match status" value="1"/>
</dbReference>
<dbReference type="PANTHER" id="PTHR43280">
    <property type="entry name" value="ARAC-FAMILY TRANSCRIPTIONAL REGULATOR"/>
    <property type="match status" value="1"/>
</dbReference>
<keyword evidence="2 5" id="KW-0238">DNA-binding</keyword>
<dbReference type="PROSITE" id="PS01124">
    <property type="entry name" value="HTH_ARAC_FAMILY_2"/>
    <property type="match status" value="1"/>
</dbReference>
<dbReference type="InterPro" id="IPR018060">
    <property type="entry name" value="HTH_AraC"/>
</dbReference>
<dbReference type="AlphaFoldDB" id="A0A1G7E393"/>
<dbReference type="Gene3D" id="1.10.10.60">
    <property type="entry name" value="Homeodomain-like"/>
    <property type="match status" value="1"/>
</dbReference>
<dbReference type="STRING" id="1391627.SAMN05216464_107249"/>
<dbReference type="InterPro" id="IPR054015">
    <property type="entry name" value="ExsA-like_N"/>
</dbReference>
<dbReference type="InterPro" id="IPR009057">
    <property type="entry name" value="Homeodomain-like_sf"/>
</dbReference>
<keyword evidence="1" id="KW-0805">Transcription regulation</keyword>
<organism evidence="5 6">
    <name type="scientific">Mucilaginibacter pineti</name>
    <dbReference type="NCBI Taxonomy" id="1391627"/>
    <lineage>
        <taxon>Bacteria</taxon>
        <taxon>Pseudomonadati</taxon>
        <taxon>Bacteroidota</taxon>
        <taxon>Sphingobacteriia</taxon>
        <taxon>Sphingobacteriales</taxon>
        <taxon>Sphingobacteriaceae</taxon>
        <taxon>Mucilaginibacter</taxon>
    </lineage>
</organism>
<dbReference type="RefSeq" id="WP_091150676.1">
    <property type="nucleotide sequence ID" value="NZ_FNAI01000007.1"/>
</dbReference>
<dbReference type="SMART" id="SM00342">
    <property type="entry name" value="HTH_ARAC"/>
    <property type="match status" value="1"/>
</dbReference>
<dbReference type="Proteomes" id="UP000199072">
    <property type="component" value="Unassembled WGS sequence"/>
</dbReference>
<reference evidence="5 6" key="1">
    <citation type="submission" date="2016-10" db="EMBL/GenBank/DDBJ databases">
        <authorList>
            <person name="de Groot N.N."/>
        </authorList>
    </citation>
    <scope>NUCLEOTIDE SEQUENCE [LARGE SCALE GENOMIC DNA]</scope>
    <source>
        <strain evidence="5 6">47C3B</strain>
    </source>
</reference>
<dbReference type="SUPFAM" id="SSF51215">
    <property type="entry name" value="Regulatory protein AraC"/>
    <property type="match status" value="1"/>
</dbReference>
<evidence type="ECO:0000313" key="6">
    <source>
        <dbReference type="Proteomes" id="UP000199072"/>
    </source>
</evidence>
<evidence type="ECO:0000259" key="4">
    <source>
        <dbReference type="PROSITE" id="PS01124"/>
    </source>
</evidence>
<dbReference type="Pfam" id="PF22200">
    <property type="entry name" value="ExsA_N"/>
    <property type="match status" value="1"/>
</dbReference>
<evidence type="ECO:0000256" key="2">
    <source>
        <dbReference type="ARBA" id="ARBA00023125"/>
    </source>
</evidence>
<protein>
    <submittedName>
        <fullName evidence="5">AraC-type DNA-binding protein</fullName>
    </submittedName>
</protein>
<feature type="domain" description="HTH araC/xylS-type" evidence="4">
    <location>
        <begin position="164"/>
        <end position="262"/>
    </location>
</feature>
<accession>A0A1G7E393</accession>
<name>A0A1G7E393_9SPHI</name>
<dbReference type="GO" id="GO:0003700">
    <property type="term" value="F:DNA-binding transcription factor activity"/>
    <property type="evidence" value="ECO:0007669"/>
    <property type="project" value="InterPro"/>
</dbReference>
<gene>
    <name evidence="5" type="ORF">SAMN05216464_107249</name>
</gene>